<dbReference type="SUPFAM" id="SSF49373">
    <property type="entry name" value="Invasin/intimin cell-adhesion fragments"/>
    <property type="match status" value="1"/>
</dbReference>
<name>A0A6A6XIH8_9PLEO</name>
<dbReference type="Pfam" id="PF02836">
    <property type="entry name" value="Glyco_hydro_2_C"/>
    <property type="match status" value="1"/>
</dbReference>
<evidence type="ECO:0000256" key="3">
    <source>
        <dbReference type="ARBA" id="ARBA00023295"/>
    </source>
</evidence>
<dbReference type="Pfam" id="PF18565">
    <property type="entry name" value="Glyco_hydro2_C5"/>
    <property type="match status" value="1"/>
</dbReference>
<dbReference type="Pfam" id="PF16355">
    <property type="entry name" value="DUF4982"/>
    <property type="match status" value="1"/>
</dbReference>
<sequence length="899" mass="99735">MSSHCLSWAYSWLTLSTLFCSVNCAPAEIYANLKPRQAFATHGREQISLNSGWRFHRTETNSDQIAYDDILNYSINNEVLKSWILPSANEFIKDAANRHQRPAGNPRTTVPQTRKNFDDNTWQEVNLPHDWAIQGPFYAGYGVPIGGGMGRLPVQGVGWYRRQVEVTQNDKGKSIYLDIDGAMSYAMVWLNDKLVGGWPYGYNSFRLDLTPYLSLGKENLLAIRLDNPTNSSRWYPGGGIYRNVWLTKVDQTHVSQWGTYVTSKEVSSHSAIVDAVVQIENTGNSSRTIEVATDIHADGGTGEKIGEFTRTKITLAGGEKKQINSSLKVANPRLWGPFPQQQPNMYLAVTRLYSENKTIDKFETPFGIRTLTYDANKGLLVNGEHVRIQGVNQHHDLGALGAAFNVRAAQRQLEVLREAGCNAIRMSHNPPAPELLDLTDRMGFLVMDEVFDMWELQKNPYDMHLTFADWKEPILRAFLRRDRNHPSIIAWSIGNEVGEQTTGTSGAEIAQTLRNIVREEDPTRQITASMNAAEPNMPFPGALDVVSLNYQGEGIRDTPAYSQLNNGRKTPPQYGAFHDAFPDNMILSSETAASLSTRGTYLFPVTDGISAPVNDTSGGNSTTMYVSAYELYTADFGSSPDKVFVTQDKNPFGAGEFVWSGWDYLGEPTPYYSARSSYFGFIDLAGFKKDRFFLYQARWRPDLKMAHILPHWTWPNRIGEVTPVHVFTAADEAELFVNGKSQGRQKKVESSYRFRWDDVVYQPGELHVVTYKNGDVWAKDNVTTAETAAQLKIKPDRAIIKADGNDLSFITVKVTDSKGNAVPEADTAITFAVSGPGEIVATDNGDPTDLEAFPSKTRKAFSGLALVIVRAKAGVSGSIIVTASAKGLQSGKATIEASE</sequence>
<evidence type="ECO:0000259" key="7">
    <source>
        <dbReference type="Pfam" id="PF02837"/>
    </source>
</evidence>
<dbReference type="InterPro" id="IPR032311">
    <property type="entry name" value="DUF4982"/>
</dbReference>
<dbReference type="Proteomes" id="UP000799757">
    <property type="component" value="Unassembled WGS sequence"/>
</dbReference>
<dbReference type="Pfam" id="PF00703">
    <property type="entry name" value="Glyco_hydro_2"/>
    <property type="match status" value="1"/>
</dbReference>
<dbReference type="InterPro" id="IPR051913">
    <property type="entry name" value="GH2_Domain-Containing"/>
</dbReference>
<keyword evidence="11" id="KW-1185">Reference proteome</keyword>
<dbReference type="InterPro" id="IPR006102">
    <property type="entry name" value="Ig-like_GH2"/>
</dbReference>
<feature type="domain" description="DUF4982" evidence="8">
    <location>
        <begin position="719"/>
        <end position="778"/>
    </location>
</feature>
<dbReference type="Gene3D" id="3.20.20.80">
    <property type="entry name" value="Glycosidases"/>
    <property type="match status" value="1"/>
</dbReference>
<gene>
    <name evidence="10" type="ORF">K505DRAFT_239929</name>
</gene>
<reference evidence="10" key="1">
    <citation type="journal article" date="2020" name="Stud. Mycol.">
        <title>101 Dothideomycetes genomes: a test case for predicting lifestyles and emergence of pathogens.</title>
        <authorList>
            <person name="Haridas S."/>
            <person name="Albert R."/>
            <person name="Binder M."/>
            <person name="Bloem J."/>
            <person name="Labutti K."/>
            <person name="Salamov A."/>
            <person name="Andreopoulos B."/>
            <person name="Baker S."/>
            <person name="Barry K."/>
            <person name="Bills G."/>
            <person name="Bluhm B."/>
            <person name="Cannon C."/>
            <person name="Castanera R."/>
            <person name="Culley D."/>
            <person name="Daum C."/>
            <person name="Ezra D."/>
            <person name="Gonzalez J."/>
            <person name="Henrissat B."/>
            <person name="Kuo A."/>
            <person name="Liang C."/>
            <person name="Lipzen A."/>
            <person name="Lutzoni F."/>
            <person name="Magnuson J."/>
            <person name="Mondo S."/>
            <person name="Nolan M."/>
            <person name="Ohm R."/>
            <person name="Pangilinan J."/>
            <person name="Park H.-J."/>
            <person name="Ramirez L."/>
            <person name="Alfaro M."/>
            <person name="Sun H."/>
            <person name="Tritt A."/>
            <person name="Yoshinaga Y."/>
            <person name="Zwiers L.-H."/>
            <person name="Turgeon B."/>
            <person name="Goodwin S."/>
            <person name="Spatafora J."/>
            <person name="Crous P."/>
            <person name="Grigoriev I."/>
        </authorList>
    </citation>
    <scope>NUCLEOTIDE SEQUENCE</scope>
    <source>
        <strain evidence="10">CBS 109.77</strain>
    </source>
</reference>
<evidence type="ECO:0000256" key="2">
    <source>
        <dbReference type="ARBA" id="ARBA00022801"/>
    </source>
</evidence>
<feature type="signal peptide" evidence="4">
    <location>
        <begin position="1"/>
        <end position="24"/>
    </location>
</feature>
<dbReference type="SUPFAM" id="SSF49303">
    <property type="entry name" value="beta-Galactosidase/glucuronidase domain"/>
    <property type="match status" value="1"/>
</dbReference>
<dbReference type="InterPro" id="IPR006103">
    <property type="entry name" value="Glyco_hydro_2_cat"/>
</dbReference>
<proteinExistence type="inferred from homology"/>
<dbReference type="OrthoDB" id="408532at2759"/>
<dbReference type="PRINTS" id="PR00132">
    <property type="entry name" value="GLHYDRLASE2"/>
</dbReference>
<dbReference type="GO" id="GO:0004553">
    <property type="term" value="F:hydrolase activity, hydrolyzing O-glycosyl compounds"/>
    <property type="evidence" value="ECO:0007669"/>
    <property type="project" value="InterPro"/>
</dbReference>
<evidence type="ECO:0000256" key="1">
    <source>
        <dbReference type="ARBA" id="ARBA00007401"/>
    </source>
</evidence>
<protein>
    <submittedName>
        <fullName evidence="10">Glycoside hydrolase family 2 protein</fullName>
    </submittedName>
</protein>
<comment type="similarity">
    <text evidence="1">Belongs to the glycosyl hydrolase 2 family.</text>
</comment>
<dbReference type="PANTHER" id="PTHR42732">
    <property type="entry name" value="BETA-GALACTOSIDASE"/>
    <property type="match status" value="1"/>
</dbReference>
<evidence type="ECO:0000256" key="4">
    <source>
        <dbReference type="SAM" id="SignalP"/>
    </source>
</evidence>
<dbReference type="InterPro" id="IPR017853">
    <property type="entry name" value="GH"/>
</dbReference>
<dbReference type="GO" id="GO:0005975">
    <property type="term" value="P:carbohydrate metabolic process"/>
    <property type="evidence" value="ECO:0007669"/>
    <property type="project" value="InterPro"/>
</dbReference>
<dbReference type="Gene3D" id="2.60.120.260">
    <property type="entry name" value="Galactose-binding domain-like"/>
    <property type="match status" value="1"/>
</dbReference>
<dbReference type="InterPro" id="IPR008979">
    <property type="entry name" value="Galactose-bd-like_sf"/>
</dbReference>
<dbReference type="Pfam" id="PF02837">
    <property type="entry name" value="Glyco_hydro_2_N"/>
    <property type="match status" value="1"/>
</dbReference>
<dbReference type="InterPro" id="IPR006101">
    <property type="entry name" value="Glyco_hydro_2"/>
</dbReference>
<dbReference type="InterPro" id="IPR036156">
    <property type="entry name" value="Beta-gal/glucu_dom_sf"/>
</dbReference>
<evidence type="ECO:0000259" key="6">
    <source>
        <dbReference type="Pfam" id="PF02836"/>
    </source>
</evidence>
<dbReference type="InterPro" id="IPR013783">
    <property type="entry name" value="Ig-like_fold"/>
</dbReference>
<feature type="domain" description="Glycoside hydrolase family 2 catalytic" evidence="6">
    <location>
        <begin position="376"/>
        <end position="535"/>
    </location>
</feature>
<dbReference type="EMBL" id="MU001859">
    <property type="protein sequence ID" value="KAF2795427.1"/>
    <property type="molecule type" value="Genomic_DNA"/>
</dbReference>
<evidence type="ECO:0000313" key="11">
    <source>
        <dbReference type="Proteomes" id="UP000799757"/>
    </source>
</evidence>
<dbReference type="InterPro" id="IPR006104">
    <property type="entry name" value="Glyco_hydro_2_N"/>
</dbReference>
<feature type="domain" description="Glycosyl hydrolases family 2 sugar binding" evidence="7">
    <location>
        <begin position="120"/>
        <end position="246"/>
    </location>
</feature>
<dbReference type="InterPro" id="IPR048229">
    <property type="entry name" value="GalB-like"/>
</dbReference>
<dbReference type="AlphaFoldDB" id="A0A6A6XIH8"/>
<dbReference type="PANTHER" id="PTHR42732:SF1">
    <property type="entry name" value="BETA-MANNOSIDASE"/>
    <property type="match status" value="1"/>
</dbReference>
<dbReference type="Gene3D" id="2.60.40.10">
    <property type="entry name" value="Immunoglobulins"/>
    <property type="match status" value="3"/>
</dbReference>
<feature type="domain" description="Glycoside hydrolase family 2" evidence="9">
    <location>
        <begin position="791"/>
        <end position="893"/>
    </location>
</feature>
<accession>A0A6A6XIH8</accession>
<dbReference type="NCBIfam" id="NF041463">
    <property type="entry name" value="GalB"/>
    <property type="match status" value="1"/>
</dbReference>
<feature type="chain" id="PRO_5025381276" evidence="4">
    <location>
        <begin position="25"/>
        <end position="899"/>
    </location>
</feature>
<keyword evidence="4" id="KW-0732">Signal</keyword>
<dbReference type="SUPFAM" id="SSF49785">
    <property type="entry name" value="Galactose-binding domain-like"/>
    <property type="match status" value="1"/>
</dbReference>
<keyword evidence="3" id="KW-0326">Glycosidase</keyword>
<feature type="domain" description="Glycoside hydrolase family 2 immunoglobulin-like beta-sandwich" evidence="5">
    <location>
        <begin position="259"/>
        <end position="369"/>
    </location>
</feature>
<organism evidence="10 11">
    <name type="scientific">Melanomma pulvis-pyrius CBS 109.77</name>
    <dbReference type="NCBI Taxonomy" id="1314802"/>
    <lineage>
        <taxon>Eukaryota</taxon>
        <taxon>Fungi</taxon>
        <taxon>Dikarya</taxon>
        <taxon>Ascomycota</taxon>
        <taxon>Pezizomycotina</taxon>
        <taxon>Dothideomycetes</taxon>
        <taxon>Pleosporomycetidae</taxon>
        <taxon>Pleosporales</taxon>
        <taxon>Melanommataceae</taxon>
        <taxon>Melanomma</taxon>
    </lineage>
</organism>
<evidence type="ECO:0000259" key="5">
    <source>
        <dbReference type="Pfam" id="PF00703"/>
    </source>
</evidence>
<keyword evidence="2 10" id="KW-0378">Hydrolase</keyword>
<dbReference type="InterPro" id="IPR040605">
    <property type="entry name" value="Glyco_hydro2_dom5"/>
</dbReference>
<dbReference type="InterPro" id="IPR008964">
    <property type="entry name" value="Invasin/intimin_cell_adhesion"/>
</dbReference>
<evidence type="ECO:0000259" key="9">
    <source>
        <dbReference type="Pfam" id="PF18565"/>
    </source>
</evidence>
<evidence type="ECO:0000313" key="10">
    <source>
        <dbReference type="EMBL" id="KAF2795427.1"/>
    </source>
</evidence>
<evidence type="ECO:0000259" key="8">
    <source>
        <dbReference type="Pfam" id="PF16355"/>
    </source>
</evidence>
<dbReference type="SUPFAM" id="SSF51445">
    <property type="entry name" value="(Trans)glycosidases"/>
    <property type="match status" value="1"/>
</dbReference>